<dbReference type="EMBL" id="JADOUF010000001">
    <property type="protein sequence ID" value="MBG6135043.1"/>
    <property type="molecule type" value="Genomic_DNA"/>
</dbReference>
<gene>
    <name evidence="2" type="ORF">IW245_001237</name>
</gene>
<dbReference type="InterPro" id="IPR036390">
    <property type="entry name" value="WH_DNA-bd_sf"/>
</dbReference>
<evidence type="ECO:0000313" key="2">
    <source>
        <dbReference type="EMBL" id="MBG6135043.1"/>
    </source>
</evidence>
<dbReference type="Pfam" id="PF01978">
    <property type="entry name" value="TrmB"/>
    <property type="match status" value="1"/>
</dbReference>
<feature type="domain" description="HTH luxR-type" evidence="1">
    <location>
        <begin position="259"/>
        <end position="324"/>
    </location>
</feature>
<dbReference type="GO" id="GO:0003677">
    <property type="term" value="F:DNA binding"/>
    <property type="evidence" value="ECO:0007669"/>
    <property type="project" value="UniProtKB-KW"/>
</dbReference>
<keyword evidence="3" id="KW-1185">Reference proteome</keyword>
<dbReference type="InterPro" id="IPR002831">
    <property type="entry name" value="Tscrpt_reg_TrmB_N"/>
</dbReference>
<dbReference type="InterPro" id="IPR036388">
    <property type="entry name" value="WH-like_DNA-bd_sf"/>
</dbReference>
<evidence type="ECO:0000313" key="3">
    <source>
        <dbReference type="Proteomes" id="UP000622552"/>
    </source>
</evidence>
<proteinExistence type="predicted"/>
<dbReference type="AlphaFoldDB" id="A0A8J7GNS1"/>
<keyword evidence="2" id="KW-0238">DNA-binding</keyword>
<reference evidence="2" key="1">
    <citation type="submission" date="2020-11" db="EMBL/GenBank/DDBJ databases">
        <title>Sequencing the genomes of 1000 actinobacteria strains.</title>
        <authorList>
            <person name="Klenk H.-P."/>
        </authorList>
    </citation>
    <scope>NUCLEOTIDE SEQUENCE</scope>
    <source>
        <strain evidence="2">DSM 45356</strain>
    </source>
</reference>
<dbReference type="PANTHER" id="PTHR34293:SF1">
    <property type="entry name" value="HTH-TYPE TRANSCRIPTIONAL REGULATOR TRMBL2"/>
    <property type="match status" value="1"/>
</dbReference>
<accession>A0A8J7GNS1</accession>
<dbReference type="SUPFAM" id="SSF46785">
    <property type="entry name" value="Winged helix' DNA-binding domain"/>
    <property type="match status" value="1"/>
</dbReference>
<dbReference type="InterPro" id="IPR051797">
    <property type="entry name" value="TrmB-like"/>
</dbReference>
<dbReference type="SMART" id="SM00421">
    <property type="entry name" value="HTH_LUXR"/>
    <property type="match status" value="1"/>
</dbReference>
<dbReference type="InterPro" id="IPR000792">
    <property type="entry name" value="Tscrpt_reg_LuxR_C"/>
</dbReference>
<dbReference type="Proteomes" id="UP000622552">
    <property type="component" value="Unassembled WGS sequence"/>
</dbReference>
<sequence>MGARSADEFVFGAVGVTPFDEGVYRTVLAGPPVTVRDLATRTGSGIDKLQAALGRLRGYGLVSRLSGRPPRWTAVSPTTAVAALVRNAHEDLSRVTDTAAELEAVYRAIGQAARPGEGVELLTSADELGRWFVRLQQEATEEIMSLDRPPYVLDHSNPLEHMLLGRGVRYRAIYAPEAFEIPGILDDVTGLSRAGEEARVLAGIPLKMAVADRRLALLPLHLDPPITRSVVIRGTTLVAALVTLFERLWEQAVPLTAGPSADTDPLDAEDRRILLLLLSGLKDEAIARQLGTSTRSLRRRMRVLLDALGAENRFQAGVQAVRRGWV</sequence>
<name>A0A8J7GNS1_9ACTN</name>
<protein>
    <submittedName>
        <fullName evidence="2">DNA-binding CsgD family transcriptional regulator</fullName>
    </submittedName>
</protein>
<organism evidence="2 3">
    <name type="scientific">Longispora fulva</name>
    <dbReference type="NCBI Taxonomy" id="619741"/>
    <lineage>
        <taxon>Bacteria</taxon>
        <taxon>Bacillati</taxon>
        <taxon>Actinomycetota</taxon>
        <taxon>Actinomycetes</taxon>
        <taxon>Micromonosporales</taxon>
        <taxon>Micromonosporaceae</taxon>
        <taxon>Longispora</taxon>
    </lineage>
</organism>
<dbReference type="Gene3D" id="1.10.10.10">
    <property type="entry name" value="Winged helix-like DNA-binding domain superfamily/Winged helix DNA-binding domain"/>
    <property type="match status" value="2"/>
</dbReference>
<dbReference type="SUPFAM" id="SSF46894">
    <property type="entry name" value="C-terminal effector domain of the bipartite response regulators"/>
    <property type="match status" value="1"/>
</dbReference>
<evidence type="ECO:0000259" key="1">
    <source>
        <dbReference type="PROSITE" id="PS50043"/>
    </source>
</evidence>
<dbReference type="PANTHER" id="PTHR34293">
    <property type="entry name" value="HTH-TYPE TRANSCRIPTIONAL REGULATOR TRMBL2"/>
    <property type="match status" value="1"/>
</dbReference>
<dbReference type="InterPro" id="IPR016032">
    <property type="entry name" value="Sig_transdc_resp-reg_C-effctor"/>
</dbReference>
<dbReference type="PROSITE" id="PS50043">
    <property type="entry name" value="HTH_LUXR_2"/>
    <property type="match status" value="1"/>
</dbReference>
<dbReference type="RefSeq" id="WP_197002207.1">
    <property type="nucleotide sequence ID" value="NZ_BONS01000004.1"/>
</dbReference>
<dbReference type="GO" id="GO:0006355">
    <property type="term" value="P:regulation of DNA-templated transcription"/>
    <property type="evidence" value="ECO:0007669"/>
    <property type="project" value="InterPro"/>
</dbReference>
<comment type="caution">
    <text evidence="2">The sequence shown here is derived from an EMBL/GenBank/DDBJ whole genome shotgun (WGS) entry which is preliminary data.</text>
</comment>